<dbReference type="RefSeq" id="WP_204803223.1">
    <property type="nucleotide sequence ID" value="NZ_JACSNX010000004.1"/>
</dbReference>
<dbReference type="Proteomes" id="UP000719500">
    <property type="component" value="Unassembled WGS sequence"/>
</dbReference>
<name>A0ABS2FU29_9FIRM</name>
<evidence type="ECO:0000313" key="2">
    <source>
        <dbReference type="Proteomes" id="UP000719500"/>
    </source>
</evidence>
<sequence>METNTATLWELWVDPVRRIVSFHPEAGGQYLAFRSRELFLRCIDQYTAQQYRYQ</sequence>
<comment type="caution">
    <text evidence="1">The sequence shown here is derived from an EMBL/GenBank/DDBJ whole genome shotgun (WGS) entry which is preliminary data.</text>
</comment>
<protein>
    <submittedName>
        <fullName evidence="1">Uncharacterized protein</fullName>
    </submittedName>
</protein>
<gene>
    <name evidence="1" type="ORF">H9X91_05215</name>
</gene>
<proteinExistence type="predicted"/>
<accession>A0ABS2FU29</accession>
<keyword evidence="2" id="KW-1185">Reference proteome</keyword>
<organism evidence="1 2">
    <name type="scientific">Oscillibacter valericigenes</name>
    <dbReference type="NCBI Taxonomy" id="351091"/>
    <lineage>
        <taxon>Bacteria</taxon>
        <taxon>Bacillati</taxon>
        <taxon>Bacillota</taxon>
        <taxon>Clostridia</taxon>
        <taxon>Eubacteriales</taxon>
        <taxon>Oscillospiraceae</taxon>
        <taxon>Oscillibacter</taxon>
    </lineage>
</organism>
<evidence type="ECO:0000313" key="1">
    <source>
        <dbReference type="EMBL" id="MBM6850838.1"/>
    </source>
</evidence>
<dbReference type="EMBL" id="JACSNX010000004">
    <property type="protein sequence ID" value="MBM6850838.1"/>
    <property type="molecule type" value="Genomic_DNA"/>
</dbReference>
<reference evidence="1 2" key="1">
    <citation type="journal article" date="2021" name="Sci. Rep.">
        <title>The distribution of antibiotic resistance genes in chicken gut microbiota commensals.</title>
        <authorList>
            <person name="Juricova H."/>
            <person name="Matiasovicova J."/>
            <person name="Kubasova T."/>
            <person name="Cejkova D."/>
            <person name="Rychlik I."/>
        </authorList>
    </citation>
    <scope>NUCLEOTIDE SEQUENCE [LARGE SCALE GENOMIC DNA]</scope>
    <source>
        <strain evidence="1 2">An411</strain>
    </source>
</reference>